<feature type="domain" description="4Fe-4S ferredoxin-type" evidence="4">
    <location>
        <begin position="41"/>
        <end position="69"/>
    </location>
</feature>
<dbReference type="SUPFAM" id="SSF54862">
    <property type="entry name" value="4Fe-4S ferredoxins"/>
    <property type="match status" value="1"/>
</dbReference>
<evidence type="ECO:0000259" key="4">
    <source>
        <dbReference type="PROSITE" id="PS51379"/>
    </source>
</evidence>
<comment type="caution">
    <text evidence="5">The sequence shown here is derived from an EMBL/GenBank/DDBJ whole genome shotgun (WGS) entry which is preliminary data.</text>
</comment>
<dbReference type="PROSITE" id="PS51379">
    <property type="entry name" value="4FE4S_FER_2"/>
    <property type="match status" value="2"/>
</dbReference>
<proteinExistence type="predicted"/>
<dbReference type="Gene3D" id="3.30.70.3270">
    <property type="match status" value="1"/>
</dbReference>
<dbReference type="EMBL" id="LJCO01000030">
    <property type="protein sequence ID" value="KPV44577.1"/>
    <property type="molecule type" value="Genomic_DNA"/>
</dbReference>
<dbReference type="InterPro" id="IPR017896">
    <property type="entry name" value="4Fe4S_Fe-S-bd"/>
</dbReference>
<evidence type="ECO:0000313" key="6">
    <source>
        <dbReference type="Proteomes" id="UP000050482"/>
    </source>
</evidence>
<dbReference type="Gene3D" id="3.30.70.20">
    <property type="match status" value="1"/>
</dbReference>
<dbReference type="OrthoDB" id="9794954at2"/>
<accession>A0A0P9CXT2</accession>
<sequence>MAQVTFREDICKGCGLCIDVCPKHIIQFSERLNTKGYHSATVPDGDMEKCIACTFCAMMCPDVAIEVVP</sequence>
<dbReference type="InterPro" id="IPR017900">
    <property type="entry name" value="4Fe4S_Fe_S_CS"/>
</dbReference>
<feature type="domain" description="4Fe-4S ferredoxin-type" evidence="4">
    <location>
        <begin position="2"/>
        <end position="31"/>
    </location>
</feature>
<dbReference type="PROSITE" id="PS00198">
    <property type="entry name" value="4FE4S_FER_1"/>
    <property type="match status" value="2"/>
</dbReference>
<dbReference type="Pfam" id="PF12838">
    <property type="entry name" value="Fer4_7"/>
    <property type="match status" value="1"/>
</dbReference>
<organism evidence="5 6">
    <name type="scientific">Alicyclobacillus ferrooxydans</name>
    <dbReference type="NCBI Taxonomy" id="471514"/>
    <lineage>
        <taxon>Bacteria</taxon>
        <taxon>Bacillati</taxon>
        <taxon>Bacillota</taxon>
        <taxon>Bacilli</taxon>
        <taxon>Bacillales</taxon>
        <taxon>Alicyclobacillaceae</taxon>
        <taxon>Alicyclobacillus</taxon>
    </lineage>
</organism>
<reference evidence="5 6" key="1">
    <citation type="submission" date="2015-09" db="EMBL/GenBank/DDBJ databases">
        <title>Draft genome sequence of Alicyclobacillus ferrooxydans DSM 22381.</title>
        <authorList>
            <person name="Hemp J."/>
        </authorList>
    </citation>
    <scope>NUCLEOTIDE SEQUENCE [LARGE SCALE GENOMIC DNA]</scope>
    <source>
        <strain evidence="5 6">TC-34</strain>
    </source>
</reference>
<gene>
    <name evidence="5" type="ORF">AN477_06140</name>
</gene>
<dbReference type="AlphaFoldDB" id="A0A0P9CXT2"/>
<evidence type="ECO:0000256" key="2">
    <source>
        <dbReference type="ARBA" id="ARBA00023004"/>
    </source>
</evidence>
<evidence type="ECO:0000256" key="1">
    <source>
        <dbReference type="ARBA" id="ARBA00022723"/>
    </source>
</evidence>
<dbReference type="GO" id="GO:0046872">
    <property type="term" value="F:metal ion binding"/>
    <property type="evidence" value="ECO:0007669"/>
    <property type="project" value="UniProtKB-KW"/>
</dbReference>
<dbReference type="RefSeq" id="WP_054968291.1">
    <property type="nucleotide sequence ID" value="NZ_LJCO01000030.1"/>
</dbReference>
<dbReference type="STRING" id="471514.AN477_06140"/>
<keyword evidence="1" id="KW-0479">Metal-binding</keyword>
<dbReference type="GO" id="GO:0051536">
    <property type="term" value="F:iron-sulfur cluster binding"/>
    <property type="evidence" value="ECO:0007669"/>
    <property type="project" value="UniProtKB-KW"/>
</dbReference>
<name>A0A0P9CXT2_9BACL</name>
<dbReference type="PANTHER" id="PTHR43122">
    <property type="entry name" value="FERREDOXIN SUBUNIT OF PYRUVATE:FLAVODOXIN OXIDOREDUCTASE-RELATED"/>
    <property type="match status" value="1"/>
</dbReference>
<keyword evidence="2" id="KW-0408">Iron</keyword>
<keyword evidence="6" id="KW-1185">Reference proteome</keyword>
<dbReference type="PATRIC" id="fig|471514.4.peg.4203"/>
<protein>
    <submittedName>
        <fullName evidence="5">2-oxoacid:acceptor oxidoreductase</fullName>
    </submittedName>
</protein>
<evidence type="ECO:0000313" key="5">
    <source>
        <dbReference type="EMBL" id="KPV44577.1"/>
    </source>
</evidence>
<dbReference type="Proteomes" id="UP000050482">
    <property type="component" value="Unassembled WGS sequence"/>
</dbReference>
<keyword evidence="3" id="KW-0411">Iron-sulfur</keyword>
<dbReference type="PANTHER" id="PTHR43122:SF2">
    <property type="entry name" value="FERREDOXIN SUBUNIT OF PYRUVATE:FLAVODOXIN OXIDOREDUCTASE"/>
    <property type="match status" value="1"/>
</dbReference>
<evidence type="ECO:0000256" key="3">
    <source>
        <dbReference type="ARBA" id="ARBA00023014"/>
    </source>
</evidence>